<dbReference type="EMBL" id="CP036339">
    <property type="protein sequence ID" value="QDT73610.1"/>
    <property type="molecule type" value="Genomic_DNA"/>
</dbReference>
<organism evidence="1 2">
    <name type="scientific">Lacipirellula limnantheis</name>
    <dbReference type="NCBI Taxonomy" id="2528024"/>
    <lineage>
        <taxon>Bacteria</taxon>
        <taxon>Pseudomonadati</taxon>
        <taxon>Planctomycetota</taxon>
        <taxon>Planctomycetia</taxon>
        <taxon>Pirellulales</taxon>
        <taxon>Lacipirellulaceae</taxon>
        <taxon>Lacipirellula</taxon>
    </lineage>
</organism>
<proteinExistence type="predicted"/>
<gene>
    <name evidence="1" type="ORF">I41_27990</name>
</gene>
<dbReference type="OrthoDB" id="276397at2"/>
<evidence type="ECO:0008006" key="3">
    <source>
        <dbReference type="Google" id="ProtNLM"/>
    </source>
</evidence>
<evidence type="ECO:0000313" key="1">
    <source>
        <dbReference type="EMBL" id="QDT73610.1"/>
    </source>
</evidence>
<keyword evidence="2" id="KW-1185">Reference proteome</keyword>
<name>A0A517TZ04_9BACT</name>
<sequence>MRDAGPTEIGGFGVSAPGEPLLIDEIMLVAQRCDWASVQFDDAAVADYFDRQVELGRQPEEFGRVWIHTHPGNCPRPSAVDEETFARVFGHCQWAVMLIIAAGGATYARIAFGVGPGGSWEIPVEVDYELPFPAADHPTWQTEYEASVRPAPNDCWFEENERWTLAEGVQHELIP</sequence>
<dbReference type="AlphaFoldDB" id="A0A517TZ04"/>
<dbReference type="Proteomes" id="UP000317909">
    <property type="component" value="Chromosome"/>
</dbReference>
<accession>A0A517TZ04</accession>
<evidence type="ECO:0000313" key="2">
    <source>
        <dbReference type="Proteomes" id="UP000317909"/>
    </source>
</evidence>
<dbReference type="SUPFAM" id="SSF102712">
    <property type="entry name" value="JAB1/MPN domain"/>
    <property type="match status" value="1"/>
</dbReference>
<reference evidence="1 2" key="1">
    <citation type="submission" date="2019-02" db="EMBL/GenBank/DDBJ databases">
        <title>Deep-cultivation of Planctomycetes and their phenomic and genomic characterization uncovers novel biology.</title>
        <authorList>
            <person name="Wiegand S."/>
            <person name="Jogler M."/>
            <person name="Boedeker C."/>
            <person name="Pinto D."/>
            <person name="Vollmers J."/>
            <person name="Rivas-Marin E."/>
            <person name="Kohn T."/>
            <person name="Peeters S.H."/>
            <person name="Heuer A."/>
            <person name="Rast P."/>
            <person name="Oberbeckmann S."/>
            <person name="Bunk B."/>
            <person name="Jeske O."/>
            <person name="Meyerdierks A."/>
            <person name="Storesund J.E."/>
            <person name="Kallscheuer N."/>
            <person name="Luecker S."/>
            <person name="Lage O.M."/>
            <person name="Pohl T."/>
            <person name="Merkel B.J."/>
            <person name="Hornburger P."/>
            <person name="Mueller R.-W."/>
            <person name="Bruemmer F."/>
            <person name="Labrenz M."/>
            <person name="Spormann A.M."/>
            <person name="Op den Camp H."/>
            <person name="Overmann J."/>
            <person name="Amann R."/>
            <person name="Jetten M.S.M."/>
            <person name="Mascher T."/>
            <person name="Medema M.H."/>
            <person name="Devos D.P."/>
            <person name="Kaster A.-K."/>
            <person name="Ovreas L."/>
            <person name="Rohde M."/>
            <person name="Galperin M.Y."/>
            <person name="Jogler C."/>
        </authorList>
    </citation>
    <scope>NUCLEOTIDE SEQUENCE [LARGE SCALE GENOMIC DNA]</scope>
    <source>
        <strain evidence="1 2">I41</strain>
    </source>
</reference>
<dbReference type="Gene3D" id="3.40.140.10">
    <property type="entry name" value="Cytidine Deaminase, domain 2"/>
    <property type="match status" value="1"/>
</dbReference>
<dbReference type="KEGG" id="llh:I41_27990"/>
<dbReference type="RefSeq" id="WP_145433182.1">
    <property type="nucleotide sequence ID" value="NZ_CP036339.1"/>
</dbReference>
<protein>
    <recommendedName>
        <fullName evidence="3">JAB domain-containing protein</fullName>
    </recommendedName>
</protein>